<dbReference type="PANTHER" id="PTHR12461:SF37">
    <property type="entry name" value="JMJC DOMAIN-CONTAINING PROTEIN"/>
    <property type="match status" value="1"/>
</dbReference>
<name>A0A6P8H6N2_ACTTE</name>
<evidence type="ECO:0000313" key="6">
    <source>
        <dbReference type="RefSeq" id="XP_031551016.1"/>
    </source>
</evidence>
<dbReference type="SUPFAM" id="SSF51197">
    <property type="entry name" value="Clavaminate synthase-like"/>
    <property type="match status" value="1"/>
</dbReference>
<proteinExistence type="predicted"/>
<dbReference type="Gene3D" id="2.60.120.650">
    <property type="entry name" value="Cupin"/>
    <property type="match status" value="1"/>
</dbReference>
<dbReference type="RefSeq" id="XP_031551014.1">
    <property type="nucleotide sequence ID" value="XM_031695154.1"/>
</dbReference>
<dbReference type="FunFam" id="2.60.120.650:FF:000025">
    <property type="entry name" value="Lysine-specific demethylase 8"/>
    <property type="match status" value="1"/>
</dbReference>
<sequence>MMVYYAFQPFKQALALVFLFLSVFPLPGLLDSMVGHLQPFGSHWPPDVATQELDTVPHPREFWENFVKPRKAVVFRGAAKNSRAFHLWTEEYLISEYGNLTVRLEARAEENSKVPVGGQGILGRDTVEHFITNYQTMDAYVISQIPQPMEGDIAIPPCLRCGSFAESIQEVHLFLSAGGGKTKIHRDPYSTIHCVFNGTKDWLMIDRSQTDLLYMSEDSRFELGGYSYIDVDAVDLMKYPKIKDVRYSKVTMEAGDCIFVPGGLWHQVRSRGYMNTAVSIWFSRIYQFSDKGCDEAQIEFTFMNEVPVLWRFSGHGTLTQGHMDIYFIKWLLLTSSDKEGKINIKAFTDHYFVSNLEEESKKELMANDVTTRAKKFSEYIDPQNVGFITKEEVENFSIDKLKEIVLFFDPCDVSNTEDFEYSHIDAEQIMYLISQCKDSSGHFDSSKFIKSYVEELGGSPAKANKIVEDLDLNEVATIKEVERKAPQALKKYLNSHVHDPSFENKMIKQLMKHEEL</sequence>
<evidence type="ECO:0000313" key="5">
    <source>
        <dbReference type="RefSeq" id="XP_031551015.1"/>
    </source>
</evidence>
<evidence type="ECO:0000313" key="4">
    <source>
        <dbReference type="RefSeq" id="XP_031551014.1"/>
    </source>
</evidence>
<evidence type="ECO:0000259" key="1">
    <source>
        <dbReference type="PROSITE" id="PS51184"/>
    </source>
</evidence>
<dbReference type="Proteomes" id="UP000515163">
    <property type="component" value="Unplaced"/>
</dbReference>
<dbReference type="GeneID" id="116288376"/>
<dbReference type="InterPro" id="IPR041667">
    <property type="entry name" value="Cupin_8"/>
</dbReference>
<dbReference type="OrthoDB" id="415358at2759"/>
<dbReference type="RefSeq" id="XP_031551016.1">
    <property type="nucleotide sequence ID" value="XM_031695156.1"/>
</dbReference>
<dbReference type="Pfam" id="PF13621">
    <property type="entry name" value="Cupin_8"/>
    <property type="match status" value="1"/>
</dbReference>
<dbReference type="RefSeq" id="XP_031551015.1">
    <property type="nucleotide sequence ID" value="XM_031695155.1"/>
</dbReference>
<dbReference type="SMART" id="SM00558">
    <property type="entry name" value="JmjC"/>
    <property type="match status" value="1"/>
</dbReference>
<reference evidence="3 4" key="1">
    <citation type="submission" date="2025-04" db="UniProtKB">
        <authorList>
            <consortium name="RefSeq"/>
        </authorList>
    </citation>
    <scope>IDENTIFICATION</scope>
    <source>
        <tissue evidence="3 4">Tentacle</tissue>
    </source>
</reference>
<dbReference type="RefSeq" id="XP_031551013.1">
    <property type="nucleotide sequence ID" value="XM_031695153.1"/>
</dbReference>
<evidence type="ECO:0000313" key="3">
    <source>
        <dbReference type="RefSeq" id="XP_031551013.1"/>
    </source>
</evidence>
<dbReference type="AlphaFoldDB" id="A0A6P8H6N2"/>
<organism evidence="2 3">
    <name type="scientific">Actinia tenebrosa</name>
    <name type="common">Australian red waratah sea anemone</name>
    <dbReference type="NCBI Taxonomy" id="6105"/>
    <lineage>
        <taxon>Eukaryota</taxon>
        <taxon>Metazoa</taxon>
        <taxon>Cnidaria</taxon>
        <taxon>Anthozoa</taxon>
        <taxon>Hexacorallia</taxon>
        <taxon>Actiniaria</taxon>
        <taxon>Actiniidae</taxon>
        <taxon>Actinia</taxon>
    </lineage>
</organism>
<dbReference type="KEGG" id="aten:116288376"/>
<accession>A0A6P8H6N2</accession>
<feature type="domain" description="JmjC" evidence="1">
    <location>
        <begin position="144"/>
        <end position="297"/>
    </location>
</feature>
<dbReference type="PROSITE" id="PS51184">
    <property type="entry name" value="JMJC"/>
    <property type="match status" value="1"/>
</dbReference>
<gene>
    <name evidence="3 4 5 6 7" type="primary">LOC116288376</name>
</gene>
<dbReference type="InterPro" id="IPR003347">
    <property type="entry name" value="JmjC_dom"/>
</dbReference>
<evidence type="ECO:0000313" key="7">
    <source>
        <dbReference type="RefSeq" id="XP_031551017.1"/>
    </source>
</evidence>
<dbReference type="RefSeq" id="XP_031551017.1">
    <property type="nucleotide sequence ID" value="XM_031695157.1"/>
</dbReference>
<keyword evidence="2" id="KW-1185">Reference proteome</keyword>
<evidence type="ECO:0000313" key="2">
    <source>
        <dbReference type="Proteomes" id="UP000515163"/>
    </source>
</evidence>
<protein>
    <submittedName>
        <fullName evidence="3 4">Uncharacterized protein LOC116288376</fullName>
    </submittedName>
</protein>
<dbReference type="PANTHER" id="PTHR12461">
    <property type="entry name" value="HYPOXIA-INDUCIBLE FACTOR 1 ALPHA INHIBITOR-RELATED"/>
    <property type="match status" value="1"/>
</dbReference>